<keyword evidence="6" id="KW-0217">Developmental protein</keyword>
<dbReference type="GO" id="GO:0042383">
    <property type="term" value="C:sarcolemma"/>
    <property type="evidence" value="ECO:0000318"/>
    <property type="project" value="GO_Central"/>
</dbReference>
<evidence type="ECO:0000256" key="14">
    <source>
        <dbReference type="SAM" id="MobiDB-lite"/>
    </source>
</evidence>
<evidence type="ECO:0000256" key="12">
    <source>
        <dbReference type="ARBA" id="ARBA00023136"/>
    </source>
</evidence>
<comment type="subcellular location">
    <subcellularLocation>
        <location evidence="3">Cell junction</location>
        <location evidence="3">Tight junction</location>
    </subcellularLocation>
    <subcellularLocation>
        <location evidence="1">Lateral cell membrane</location>
    </subcellularLocation>
    <subcellularLocation>
        <location evidence="2">Membrane</location>
        <topology evidence="2">Multi-pass membrane protein</topology>
    </subcellularLocation>
</comment>
<reference evidence="17 18" key="1">
    <citation type="journal article" date="2004" name="Science">
        <title>The genome of the diatom Thalassiosira pseudonana: ecology, evolution, and metabolism.</title>
        <authorList>
            <person name="Armbrust E.V."/>
            <person name="Berges J.A."/>
            <person name="Bowler C."/>
            <person name="Green B.R."/>
            <person name="Martinez D."/>
            <person name="Putnam N.H."/>
            <person name="Zhou S."/>
            <person name="Allen A.E."/>
            <person name="Apt K.E."/>
            <person name="Bechner M."/>
            <person name="Brzezinski M.A."/>
            <person name="Chaal B.K."/>
            <person name="Chiovitti A."/>
            <person name="Davis A.K."/>
            <person name="Demarest M.S."/>
            <person name="Detter J.C."/>
            <person name="Glavina T."/>
            <person name="Goodstein D."/>
            <person name="Hadi M.Z."/>
            <person name="Hellsten U."/>
            <person name="Hildebrand M."/>
            <person name="Jenkins B.D."/>
            <person name="Jurka J."/>
            <person name="Kapitonov V.V."/>
            <person name="Kroger N."/>
            <person name="Lau W.W."/>
            <person name="Lane T.W."/>
            <person name="Larimer F.W."/>
            <person name="Lippmeier J.C."/>
            <person name="Lucas S."/>
            <person name="Medina M."/>
            <person name="Montsant A."/>
            <person name="Obornik M."/>
            <person name="Parker M.S."/>
            <person name="Palenik B."/>
            <person name="Pazour G.J."/>
            <person name="Richardson P.M."/>
            <person name="Rynearson T.A."/>
            <person name="Saito M.A."/>
            <person name="Schwartz D.C."/>
            <person name="Thamatrakoln K."/>
            <person name="Valentin K."/>
            <person name="Vardi A."/>
            <person name="Wilkerson F.P."/>
            <person name="Rokhsar D.S."/>
        </authorList>
    </citation>
    <scope>NUCLEOTIDE SEQUENCE [LARGE SCALE GENOMIC DNA]</scope>
    <source>
        <strain evidence="17 18">CCMP1335</strain>
    </source>
</reference>
<evidence type="ECO:0000256" key="6">
    <source>
        <dbReference type="ARBA" id="ARBA00022473"/>
    </source>
</evidence>
<keyword evidence="9" id="KW-0130">Cell adhesion</keyword>
<dbReference type="PaxDb" id="35128-Thaps24172"/>
<evidence type="ECO:0000256" key="5">
    <source>
        <dbReference type="ARBA" id="ARBA00022427"/>
    </source>
</evidence>
<dbReference type="OMA" id="MENHITY"/>
<keyword evidence="13" id="KW-0325">Glycoprotein</keyword>
<keyword evidence="18" id="KW-1185">Reference proteome</keyword>
<evidence type="ECO:0000256" key="9">
    <source>
        <dbReference type="ARBA" id="ARBA00022889"/>
    </source>
</evidence>
<feature type="non-terminal residue" evidence="17">
    <location>
        <position position="462"/>
    </location>
</feature>
<dbReference type="SUPFAM" id="SSF51206">
    <property type="entry name" value="cAMP-binding domain-like"/>
    <property type="match status" value="1"/>
</dbReference>
<keyword evidence="11 15" id="KW-1133">Transmembrane helix</keyword>
<evidence type="ECO:0000256" key="4">
    <source>
        <dbReference type="ARBA" id="ARBA00007146"/>
    </source>
</evidence>
<dbReference type="PANTHER" id="PTHR12101:SF17">
    <property type="entry name" value="BLOOD VESSEL EPICARDIAL SUBSTANCE"/>
    <property type="match status" value="1"/>
</dbReference>
<dbReference type="RefSeq" id="XP_002292640.1">
    <property type="nucleotide sequence ID" value="XM_002292604.1"/>
</dbReference>
<dbReference type="GO" id="GO:0005923">
    <property type="term" value="C:bicellular tight junction"/>
    <property type="evidence" value="ECO:0007669"/>
    <property type="project" value="UniProtKB-SubCell"/>
</dbReference>
<dbReference type="InterPro" id="IPR018490">
    <property type="entry name" value="cNMP-bd_dom_sf"/>
</dbReference>
<dbReference type="GO" id="GO:0030552">
    <property type="term" value="F:cAMP binding"/>
    <property type="evidence" value="ECO:0000318"/>
    <property type="project" value="GO_Central"/>
</dbReference>
<dbReference type="Proteomes" id="UP000001449">
    <property type="component" value="Chromosome 10"/>
</dbReference>
<sequence>MNRADYFHCTQTSTIISSLTSIISVLDDSNQLVCFFYAFILCFVSSFIRQNAYCFTMIRHMSNNVRRRWYTDGLERKMHNSTKRAQHTSALYTPNQWKLPYQYYQRRLLSKTKDKPKPSTFTSTTQSDGKQPPSSIVASVPTWTQLVEKATSDPGNLVMNAGAVLSLSGFMMSDVMNLRLLSICGSACGITYNLTRKPHPQYNAVLWGLVFVSVNVYHLYYLYMERTENLTFNGDEMALYTCHFQEWGVEPWQFKKLVKLDGCRFCKFSKGDLVVKDGKPLNDVLMVVKGEVGAEDPKHSSLMYSYRGDGNNGCVIGGTALVDPTIRGRSYPNRLVALQNDTVVCKWNTDKLSLIMQSDKDIESAMLHALYVELIQGLRRDRETKKESIQQFSNSLLELEQMVTKAIKEARVDRDGTQVLKPDSKKRIREFSMENHITYNQKENILRRLGWSMDDWDDGGKI</sequence>
<dbReference type="InterPro" id="IPR014710">
    <property type="entry name" value="RmlC-like_jellyroll"/>
</dbReference>
<dbReference type="Pfam" id="PF04831">
    <property type="entry name" value="POPDC1-3"/>
    <property type="match status" value="1"/>
</dbReference>
<keyword evidence="7" id="KW-1003">Cell membrane</keyword>
<dbReference type="PANTHER" id="PTHR12101">
    <property type="entry name" value="POPEYE DOMAIN CONTAINING PROTEIN"/>
    <property type="match status" value="1"/>
</dbReference>
<feature type="transmembrane region" description="Helical" evidence="15">
    <location>
        <begin position="35"/>
        <end position="58"/>
    </location>
</feature>
<dbReference type="AlphaFoldDB" id="B8C9D9"/>
<dbReference type="InParanoid" id="B8C9D9"/>
<evidence type="ECO:0000313" key="17">
    <source>
        <dbReference type="EMBL" id="EED89836.1"/>
    </source>
</evidence>
<evidence type="ECO:0000313" key="18">
    <source>
        <dbReference type="Proteomes" id="UP000001449"/>
    </source>
</evidence>
<evidence type="ECO:0000259" key="16">
    <source>
        <dbReference type="Pfam" id="PF04831"/>
    </source>
</evidence>
<gene>
    <name evidence="17" type="ORF">THAPSDRAFT_24172</name>
</gene>
<dbReference type="HOGENOM" id="CLU_592649_0_0_1"/>
<evidence type="ECO:0000256" key="11">
    <source>
        <dbReference type="ARBA" id="ARBA00022989"/>
    </source>
</evidence>
<reference evidence="17 18" key="2">
    <citation type="journal article" date="2008" name="Nature">
        <title>The Phaeodactylum genome reveals the evolutionary history of diatom genomes.</title>
        <authorList>
            <person name="Bowler C."/>
            <person name="Allen A.E."/>
            <person name="Badger J.H."/>
            <person name="Grimwood J."/>
            <person name="Jabbari K."/>
            <person name="Kuo A."/>
            <person name="Maheswari U."/>
            <person name="Martens C."/>
            <person name="Maumus F."/>
            <person name="Otillar R.P."/>
            <person name="Rayko E."/>
            <person name="Salamov A."/>
            <person name="Vandepoele K."/>
            <person name="Beszteri B."/>
            <person name="Gruber A."/>
            <person name="Heijde M."/>
            <person name="Katinka M."/>
            <person name="Mock T."/>
            <person name="Valentin K."/>
            <person name="Verret F."/>
            <person name="Berges J.A."/>
            <person name="Brownlee C."/>
            <person name="Cadoret J.P."/>
            <person name="Chiovitti A."/>
            <person name="Choi C.J."/>
            <person name="Coesel S."/>
            <person name="De Martino A."/>
            <person name="Detter J.C."/>
            <person name="Durkin C."/>
            <person name="Falciatore A."/>
            <person name="Fournet J."/>
            <person name="Haruta M."/>
            <person name="Huysman M.J."/>
            <person name="Jenkins B.D."/>
            <person name="Jiroutova K."/>
            <person name="Jorgensen R.E."/>
            <person name="Joubert Y."/>
            <person name="Kaplan A."/>
            <person name="Kroger N."/>
            <person name="Kroth P.G."/>
            <person name="La Roche J."/>
            <person name="Lindquist E."/>
            <person name="Lommer M."/>
            <person name="Martin-Jezequel V."/>
            <person name="Lopez P.J."/>
            <person name="Lucas S."/>
            <person name="Mangogna M."/>
            <person name="McGinnis K."/>
            <person name="Medlin L.K."/>
            <person name="Montsant A."/>
            <person name="Oudot-Le Secq M.P."/>
            <person name="Napoli C."/>
            <person name="Obornik M."/>
            <person name="Parker M.S."/>
            <person name="Petit J.L."/>
            <person name="Porcel B.M."/>
            <person name="Poulsen N."/>
            <person name="Robison M."/>
            <person name="Rychlewski L."/>
            <person name="Rynearson T.A."/>
            <person name="Schmutz J."/>
            <person name="Shapiro H."/>
            <person name="Siaut M."/>
            <person name="Stanley M."/>
            <person name="Sussman M.R."/>
            <person name="Taylor A.R."/>
            <person name="Vardi A."/>
            <person name="von Dassow P."/>
            <person name="Vyverman W."/>
            <person name="Willis A."/>
            <person name="Wyrwicz L.S."/>
            <person name="Rokhsar D.S."/>
            <person name="Weissenbach J."/>
            <person name="Armbrust E.V."/>
            <person name="Green B.R."/>
            <person name="Van de Peer Y."/>
            <person name="Grigoriev I.V."/>
        </authorList>
    </citation>
    <scope>NUCLEOTIDE SEQUENCE [LARGE SCALE GENOMIC DNA]</scope>
    <source>
        <strain evidence="17 18">CCMP1335</strain>
    </source>
</reference>
<dbReference type="GeneID" id="7451105"/>
<dbReference type="Gene3D" id="2.60.120.10">
    <property type="entry name" value="Jelly Rolls"/>
    <property type="match status" value="1"/>
</dbReference>
<dbReference type="InterPro" id="IPR055272">
    <property type="entry name" value="POPDC1-3_dom"/>
</dbReference>
<organism evidence="17 18">
    <name type="scientific">Thalassiosira pseudonana</name>
    <name type="common">Marine diatom</name>
    <name type="synonym">Cyclotella nana</name>
    <dbReference type="NCBI Taxonomy" id="35128"/>
    <lineage>
        <taxon>Eukaryota</taxon>
        <taxon>Sar</taxon>
        <taxon>Stramenopiles</taxon>
        <taxon>Ochrophyta</taxon>
        <taxon>Bacillariophyta</taxon>
        <taxon>Coscinodiscophyceae</taxon>
        <taxon>Thalassiosirophycidae</taxon>
        <taxon>Thalassiosirales</taxon>
        <taxon>Thalassiosiraceae</taxon>
        <taxon>Thalassiosira</taxon>
    </lineage>
</organism>
<name>B8C9D9_THAPS</name>
<feature type="region of interest" description="Disordered" evidence="14">
    <location>
        <begin position="113"/>
        <end position="135"/>
    </location>
</feature>
<feature type="compositionally biased region" description="Polar residues" evidence="14">
    <location>
        <begin position="119"/>
        <end position="135"/>
    </location>
</feature>
<dbReference type="GO" id="GO:0007155">
    <property type="term" value="P:cell adhesion"/>
    <property type="evidence" value="ECO:0007669"/>
    <property type="project" value="UniProtKB-KW"/>
</dbReference>
<evidence type="ECO:0000256" key="15">
    <source>
        <dbReference type="SAM" id="Phobius"/>
    </source>
</evidence>
<keyword evidence="12 15" id="KW-0472">Membrane</keyword>
<keyword evidence="5" id="KW-0796">Tight junction</keyword>
<dbReference type="GO" id="GO:0016328">
    <property type="term" value="C:lateral plasma membrane"/>
    <property type="evidence" value="ECO:0007669"/>
    <property type="project" value="UniProtKB-SubCell"/>
</dbReference>
<evidence type="ECO:0000256" key="8">
    <source>
        <dbReference type="ARBA" id="ARBA00022692"/>
    </source>
</evidence>
<comment type="similarity">
    <text evidence="4">Belongs to the popeye family.</text>
</comment>
<proteinExistence type="inferred from homology"/>
<dbReference type="KEGG" id="tps:THAPSDRAFT_24172"/>
<protein>
    <recommendedName>
        <fullName evidence="16">POPDC1-3 domain-containing protein</fullName>
    </recommendedName>
</protein>
<keyword evidence="8 15" id="KW-0812">Transmembrane</keyword>
<evidence type="ECO:0000256" key="1">
    <source>
        <dbReference type="ARBA" id="ARBA00004124"/>
    </source>
</evidence>
<dbReference type="EMBL" id="CM000646">
    <property type="protein sequence ID" value="EED89836.1"/>
    <property type="molecule type" value="Genomic_DNA"/>
</dbReference>
<evidence type="ECO:0000256" key="3">
    <source>
        <dbReference type="ARBA" id="ARBA00004435"/>
    </source>
</evidence>
<dbReference type="InterPro" id="IPR006916">
    <property type="entry name" value="POPDC1-3"/>
</dbReference>
<keyword evidence="10" id="KW-0965">Cell junction</keyword>
<evidence type="ECO:0000256" key="2">
    <source>
        <dbReference type="ARBA" id="ARBA00004141"/>
    </source>
</evidence>
<evidence type="ECO:0000256" key="10">
    <source>
        <dbReference type="ARBA" id="ARBA00022949"/>
    </source>
</evidence>
<feature type="domain" description="POPDC1-3" evidence="16">
    <location>
        <begin position="157"/>
        <end position="263"/>
    </location>
</feature>
<accession>B8C9D9</accession>
<evidence type="ECO:0000256" key="7">
    <source>
        <dbReference type="ARBA" id="ARBA00022475"/>
    </source>
</evidence>
<feature type="transmembrane region" description="Helical" evidence="15">
    <location>
        <begin position="204"/>
        <end position="223"/>
    </location>
</feature>
<evidence type="ECO:0000256" key="13">
    <source>
        <dbReference type="ARBA" id="ARBA00023180"/>
    </source>
</evidence>